<comment type="caution">
    <text evidence="1">The sequence shown here is derived from an EMBL/GenBank/DDBJ whole genome shotgun (WGS) entry which is preliminary data.</text>
</comment>
<gene>
    <name evidence="1" type="ORF">H1R20_g15330</name>
</gene>
<accession>A0A9W8IR30</accession>
<name>A0A9W8IR30_9AGAR</name>
<dbReference type="AlphaFoldDB" id="A0A9W8IR30"/>
<proteinExistence type="predicted"/>
<reference evidence="1" key="1">
    <citation type="submission" date="2022-06" db="EMBL/GenBank/DDBJ databases">
        <title>Genome Sequence of Candolleomyces eurysporus.</title>
        <authorList>
            <person name="Buettner E."/>
        </authorList>
    </citation>
    <scope>NUCLEOTIDE SEQUENCE</scope>
    <source>
        <strain evidence="1">VTCC 930004</strain>
    </source>
</reference>
<keyword evidence="2" id="KW-1185">Reference proteome</keyword>
<protein>
    <submittedName>
        <fullName evidence="1">Uncharacterized protein</fullName>
    </submittedName>
</protein>
<organism evidence="1 2">
    <name type="scientific">Candolleomyces eurysporus</name>
    <dbReference type="NCBI Taxonomy" id="2828524"/>
    <lineage>
        <taxon>Eukaryota</taxon>
        <taxon>Fungi</taxon>
        <taxon>Dikarya</taxon>
        <taxon>Basidiomycota</taxon>
        <taxon>Agaricomycotina</taxon>
        <taxon>Agaricomycetes</taxon>
        <taxon>Agaricomycetidae</taxon>
        <taxon>Agaricales</taxon>
        <taxon>Agaricineae</taxon>
        <taxon>Psathyrellaceae</taxon>
        <taxon>Candolleomyces</taxon>
    </lineage>
</organism>
<evidence type="ECO:0000313" key="2">
    <source>
        <dbReference type="Proteomes" id="UP001140091"/>
    </source>
</evidence>
<feature type="non-terminal residue" evidence="1">
    <location>
        <position position="124"/>
    </location>
</feature>
<sequence length="124" mass="14512">MQHIIECPLDLDSLPAEWEELPLPELYRRSLMETVEDLPSFLRGIHAIDDEVVRFTENGGWHKINNLLPLLRFTGYLSYSFDDWIGALHHFTDRLKARKPEAATVISVFAEQWENDYKQSAVQR</sequence>
<evidence type="ECO:0000313" key="1">
    <source>
        <dbReference type="EMBL" id="KAJ2921761.1"/>
    </source>
</evidence>
<dbReference type="EMBL" id="JANBPK010001552">
    <property type="protein sequence ID" value="KAJ2921761.1"/>
    <property type="molecule type" value="Genomic_DNA"/>
</dbReference>
<dbReference type="Proteomes" id="UP001140091">
    <property type="component" value="Unassembled WGS sequence"/>
</dbReference>
<dbReference type="OrthoDB" id="3068901at2759"/>